<organism evidence="1 2">
    <name type="scientific">Coccomyxa subellipsoidea</name>
    <dbReference type="NCBI Taxonomy" id="248742"/>
    <lineage>
        <taxon>Eukaryota</taxon>
        <taxon>Viridiplantae</taxon>
        <taxon>Chlorophyta</taxon>
        <taxon>core chlorophytes</taxon>
        <taxon>Trebouxiophyceae</taxon>
        <taxon>Trebouxiophyceae incertae sedis</taxon>
        <taxon>Coccomyxaceae</taxon>
        <taxon>Coccomyxa</taxon>
    </lineage>
</organism>
<dbReference type="Proteomes" id="UP001491310">
    <property type="component" value="Unassembled WGS sequence"/>
</dbReference>
<dbReference type="EMBL" id="JALJOT010000012">
    <property type="protein sequence ID" value="KAK9904734.1"/>
    <property type="molecule type" value="Genomic_DNA"/>
</dbReference>
<evidence type="ECO:0008006" key="3">
    <source>
        <dbReference type="Google" id="ProtNLM"/>
    </source>
</evidence>
<proteinExistence type="predicted"/>
<reference evidence="1 2" key="1">
    <citation type="journal article" date="2024" name="Nat. Commun.">
        <title>Phylogenomics reveals the evolutionary origins of lichenization in chlorophyte algae.</title>
        <authorList>
            <person name="Puginier C."/>
            <person name="Libourel C."/>
            <person name="Otte J."/>
            <person name="Skaloud P."/>
            <person name="Haon M."/>
            <person name="Grisel S."/>
            <person name="Petersen M."/>
            <person name="Berrin J.G."/>
            <person name="Delaux P.M."/>
            <person name="Dal Grande F."/>
            <person name="Keller J."/>
        </authorList>
    </citation>
    <scope>NUCLEOTIDE SEQUENCE [LARGE SCALE GENOMIC DNA]</scope>
    <source>
        <strain evidence="1 2">SAG 216-7</strain>
    </source>
</reference>
<accession>A0ABR2YFW4</accession>
<sequence length="407" mass="45150">MDLRASQEDPQNSRDTFVKRMPITQADLARLIKAAAHDRKERFQLVSLAGKQPGIVYELDEDEVVDYLRTELRKEGASSSQFVTQEQFQRSQAREKVTEADVQLFYEVLLRRLHSLSNRDDLYVLATSRSGIGHKKPNLCISTSPLKAAVARAYPLELKILLIDTTSRQEATSQCLERVRLILANQQHRSTCYAVAGGADAIELWRYTGAKADACSGPLLLSWEARSAGLQALVRLWSMTLEQLGYVPTSMPIVQSESAMLNNVMLLTSTSSREADLVPLPGTTVLQGDWEGRTVVAKTSRRIDDEEQALIATQHVGGIVKLLETVTCGSTKWLIMGPVGEELPFSPASVVLTHMDELASCVERLHGVGWLHCDISYFNCIVFQPDGKAGFIDLGAAKTISEHYCIW</sequence>
<name>A0ABR2YFW4_9CHLO</name>
<protein>
    <recommendedName>
        <fullName evidence="3">Protein kinase domain-containing protein</fullName>
    </recommendedName>
</protein>
<evidence type="ECO:0000313" key="1">
    <source>
        <dbReference type="EMBL" id="KAK9904734.1"/>
    </source>
</evidence>
<dbReference type="InterPro" id="IPR011009">
    <property type="entry name" value="Kinase-like_dom_sf"/>
</dbReference>
<gene>
    <name evidence="1" type="ORF">WJX75_001584</name>
</gene>
<keyword evidence="2" id="KW-1185">Reference proteome</keyword>
<dbReference type="SUPFAM" id="SSF56112">
    <property type="entry name" value="Protein kinase-like (PK-like)"/>
    <property type="match status" value="1"/>
</dbReference>
<evidence type="ECO:0000313" key="2">
    <source>
        <dbReference type="Proteomes" id="UP001491310"/>
    </source>
</evidence>
<comment type="caution">
    <text evidence="1">The sequence shown here is derived from an EMBL/GenBank/DDBJ whole genome shotgun (WGS) entry which is preliminary data.</text>
</comment>